<dbReference type="EMBL" id="CP003639">
    <property type="protein sequence ID" value="AFM42294.1"/>
    <property type="molecule type" value="Genomic_DNA"/>
</dbReference>
<dbReference type="InterPro" id="IPR011989">
    <property type="entry name" value="ARM-like"/>
</dbReference>
<dbReference type="SMART" id="SM00567">
    <property type="entry name" value="EZ_HEAT"/>
    <property type="match status" value="2"/>
</dbReference>
<evidence type="ECO:0000313" key="7">
    <source>
        <dbReference type="Proteomes" id="UP000002892"/>
    </source>
</evidence>
<dbReference type="PANTHER" id="PTHR43630:SF1">
    <property type="entry name" value="POLY-BETA-1,6-N-ACETYL-D-GLUCOSAMINE SYNTHASE"/>
    <property type="match status" value="1"/>
</dbReference>
<dbReference type="Proteomes" id="UP000002892">
    <property type="component" value="Chromosome"/>
</dbReference>
<comment type="similarity">
    <text evidence="1">Belongs to the glycosyltransferase 2 family.</text>
</comment>
<keyword evidence="7" id="KW-1185">Reference proteome</keyword>
<dbReference type="OrthoDB" id="9807778at2"/>
<evidence type="ECO:0000256" key="1">
    <source>
        <dbReference type="ARBA" id="ARBA00006739"/>
    </source>
</evidence>
<dbReference type="STRING" id="646529.Desaci_3401"/>
<evidence type="ECO:0000259" key="5">
    <source>
        <dbReference type="Pfam" id="PF00535"/>
    </source>
</evidence>
<dbReference type="HOGENOM" id="CLU_310116_0_0_9"/>
<keyword evidence="4" id="KW-0472">Membrane</keyword>
<organism evidence="6 7">
    <name type="scientific">Desulfosporosinus acidiphilus (strain DSM 22704 / JCM 16185 / SJ4)</name>
    <dbReference type="NCBI Taxonomy" id="646529"/>
    <lineage>
        <taxon>Bacteria</taxon>
        <taxon>Bacillati</taxon>
        <taxon>Bacillota</taxon>
        <taxon>Clostridia</taxon>
        <taxon>Eubacteriales</taxon>
        <taxon>Desulfitobacteriaceae</taxon>
        <taxon>Desulfosporosinus</taxon>
    </lineage>
</organism>
<dbReference type="RefSeq" id="WP_014828283.1">
    <property type="nucleotide sequence ID" value="NC_018068.1"/>
</dbReference>
<reference evidence="6 7" key="1">
    <citation type="journal article" date="2012" name="J. Bacteriol.">
        <title>Complete genome sequences of Desulfosporosinus orientis DSM765T, Desulfosporosinus youngiae DSM17734T, Desulfosporosinus meridiei DSM13257T, and Desulfosporosinus acidiphilus DSM22704T.</title>
        <authorList>
            <person name="Pester M."/>
            <person name="Brambilla E."/>
            <person name="Alazard D."/>
            <person name="Rattei T."/>
            <person name="Weinmaier T."/>
            <person name="Han J."/>
            <person name="Lucas S."/>
            <person name="Lapidus A."/>
            <person name="Cheng J.F."/>
            <person name="Goodwin L."/>
            <person name="Pitluck S."/>
            <person name="Peters L."/>
            <person name="Ovchinnikova G."/>
            <person name="Teshima H."/>
            <person name="Detter J.C."/>
            <person name="Han C.S."/>
            <person name="Tapia R."/>
            <person name="Land M.L."/>
            <person name="Hauser L."/>
            <person name="Kyrpides N.C."/>
            <person name="Ivanova N.N."/>
            <person name="Pagani I."/>
            <person name="Huntmann M."/>
            <person name="Wei C.L."/>
            <person name="Davenport K.W."/>
            <person name="Daligault H."/>
            <person name="Chain P.S."/>
            <person name="Chen A."/>
            <person name="Mavromatis K."/>
            <person name="Markowitz V."/>
            <person name="Szeto E."/>
            <person name="Mikhailova N."/>
            <person name="Pati A."/>
            <person name="Wagner M."/>
            <person name="Woyke T."/>
            <person name="Ollivier B."/>
            <person name="Klenk H.P."/>
            <person name="Spring S."/>
            <person name="Loy A."/>
        </authorList>
    </citation>
    <scope>NUCLEOTIDE SEQUENCE [LARGE SCALE GENOMIC DNA]</scope>
    <source>
        <strain evidence="7">DSM 22704 / JCM 16185 / SJ4</strain>
    </source>
</reference>
<evidence type="ECO:0000256" key="3">
    <source>
        <dbReference type="ARBA" id="ARBA00022679"/>
    </source>
</evidence>
<dbReference type="KEGG" id="dai:Desaci_3401"/>
<dbReference type="Pfam" id="PF00535">
    <property type="entry name" value="Glycos_transf_2"/>
    <property type="match status" value="1"/>
</dbReference>
<evidence type="ECO:0000256" key="2">
    <source>
        <dbReference type="ARBA" id="ARBA00022676"/>
    </source>
</evidence>
<dbReference type="InterPro" id="IPR029044">
    <property type="entry name" value="Nucleotide-diphossugar_trans"/>
</dbReference>
<keyword evidence="4" id="KW-0812">Transmembrane</keyword>
<dbReference type="Gene3D" id="1.25.10.10">
    <property type="entry name" value="Leucine-rich Repeat Variant"/>
    <property type="match status" value="1"/>
</dbReference>
<dbReference type="SUPFAM" id="SSF53448">
    <property type="entry name" value="Nucleotide-diphospho-sugar transferases"/>
    <property type="match status" value="1"/>
</dbReference>
<evidence type="ECO:0000256" key="4">
    <source>
        <dbReference type="SAM" id="Phobius"/>
    </source>
</evidence>
<dbReference type="Gene3D" id="3.90.550.10">
    <property type="entry name" value="Spore Coat Polysaccharide Biosynthesis Protein SpsA, Chain A"/>
    <property type="match status" value="1"/>
</dbReference>
<gene>
    <name evidence="6" type="ordered locus">Desaci_3401</name>
</gene>
<name>I4D920_DESAJ</name>
<keyword evidence="4" id="KW-1133">Transmembrane helix</keyword>
<dbReference type="SUPFAM" id="SSF48371">
    <property type="entry name" value="ARM repeat"/>
    <property type="match status" value="2"/>
</dbReference>
<dbReference type="AlphaFoldDB" id="I4D920"/>
<proteinExistence type="inferred from homology"/>
<keyword evidence="3 6" id="KW-0808">Transferase</keyword>
<dbReference type="GO" id="GO:0016757">
    <property type="term" value="F:glycosyltransferase activity"/>
    <property type="evidence" value="ECO:0007669"/>
    <property type="project" value="UniProtKB-KW"/>
</dbReference>
<feature type="transmembrane region" description="Helical" evidence="4">
    <location>
        <begin position="921"/>
        <end position="944"/>
    </location>
</feature>
<dbReference type="InterPro" id="IPR001173">
    <property type="entry name" value="Glyco_trans_2-like"/>
</dbReference>
<dbReference type="PANTHER" id="PTHR43630">
    <property type="entry name" value="POLY-BETA-1,6-N-ACETYL-D-GLUCOSAMINE SYNTHASE"/>
    <property type="match status" value="1"/>
</dbReference>
<dbReference type="eggNOG" id="COG1215">
    <property type="taxonomic scope" value="Bacteria"/>
</dbReference>
<feature type="transmembrane region" description="Helical" evidence="4">
    <location>
        <begin position="543"/>
        <end position="565"/>
    </location>
</feature>
<dbReference type="CDD" id="cd06423">
    <property type="entry name" value="CESA_like"/>
    <property type="match status" value="1"/>
</dbReference>
<dbReference type="InterPro" id="IPR004155">
    <property type="entry name" value="PBS_lyase_HEAT"/>
</dbReference>
<accession>I4D920</accession>
<feature type="domain" description="Glycosyltransferase 2-like" evidence="5">
    <location>
        <begin position="590"/>
        <end position="714"/>
    </location>
</feature>
<feature type="transmembrane region" description="Helical" evidence="4">
    <location>
        <begin position="6"/>
        <end position="28"/>
    </location>
</feature>
<feature type="transmembrane region" description="Helical" evidence="4">
    <location>
        <begin position="496"/>
        <end position="515"/>
    </location>
</feature>
<sequence length="1004" mass="114394">MNYSIQLSMVVVFFLSALNLVIIGSLLYGRLHNSIAEGISLEQQRRLLKLLSGKIVDLKQKGLIINYLNLRETIELNEQTIGNVNKAVDIFKSNRNYLQKLKSRSRIKRIEAAVFLGFMGNDAARIAMEKAILREKDYPVKLYIANALTEIADPESLPVLVSSLKNSHRWYRERVNMLISDFGDAFNAYLTQISGSELIEIKELIVDFASVNFSETVKDYLLELIDCKEEAIKKLQTLYGASTEKACRNCIFYAGSEDQDKGVCKFQGAVSSSYVCQRHQVLPVSVNYKENYTKLVYKAADILARYYPKVLDHPKYLSSEDIELRNLAIQSLANIKTLGNLTKVLSLLNNEGNARSVVNSVTKIIERNPSYIHVVVKQFEKEKDSAVRLRLSEILANKIAYFIMKLGKQDGKAVGDIIKQVILLGHTSEVIDFLNKNKDLDLENELLAIIKDVIRQSDKHKNEFKRYLNERLVHKCGLIKTEEIPAKKEEQKDWKLIRSLYLILFSILVFFPTLYCLRHQDILFTAPLAEQVKLFVIDFNYYLAYYSITINLIYLTLLALSYVNVKKQLKLWRIKSLSLLFKPKMLPTISIIAPAYNEEKTIIESANSLLNLKYPDYELVIVNDGSKDNTLEVLINYFDLMRVDYVFDNKLNTKPIRGVYQNRSIPKLIVVDKDNGGKADSLNAGINISNKEYFCGIDADSLLEDDALLKLASLTLDKGVETPALGGNIFPINGCTIERGQIKDVRIPENPLARFQTIEYIRAFMAGRLGWALTNSLLIISGAFGLFRKERVISVGGYLTSSGKYAKDTVGEDMELVVRISRLMRELGQNYRICYAFNANCWTEVPEDLESLKKQRYRWHKGLIDILTFHKTMLFNPRYGRIGIVAMPYFLFFEMIGPLLEALGYLMVIAAFILGLLNAQIALLLFISTILMGVLVSVSSLLIAEKDKTYFKLRDIMLLIIYAIIENFGPRQLFSLWRVGGYLNMLKKPGGWDKPVRRGFTAKV</sequence>
<keyword evidence="2" id="KW-0328">Glycosyltransferase</keyword>
<feature type="transmembrane region" description="Helical" evidence="4">
    <location>
        <begin position="889"/>
        <end position="915"/>
    </location>
</feature>
<protein>
    <submittedName>
        <fullName evidence="6">Glycosyl transferase</fullName>
    </submittedName>
</protein>
<evidence type="ECO:0000313" key="6">
    <source>
        <dbReference type="EMBL" id="AFM42294.1"/>
    </source>
</evidence>
<dbReference type="InterPro" id="IPR016024">
    <property type="entry name" value="ARM-type_fold"/>
</dbReference>